<keyword evidence="4" id="KW-1185">Reference proteome</keyword>
<evidence type="ECO:0000259" key="2">
    <source>
        <dbReference type="PROSITE" id="PS51462"/>
    </source>
</evidence>
<dbReference type="RefSeq" id="WP_280102044.1">
    <property type="nucleotide sequence ID" value="NZ_CP122979.1"/>
</dbReference>
<proteinExistence type="predicted"/>
<evidence type="ECO:0000313" key="4">
    <source>
        <dbReference type="Proteomes" id="UP001179842"/>
    </source>
</evidence>
<protein>
    <submittedName>
        <fullName evidence="3">NUDIX domain-containing protein</fullName>
    </submittedName>
</protein>
<sequence length="145" mass="17362">MLEISCGAIVFKKFKRQIKVLIVKQFNKFWSFPKGHVENDETHIQTAIRELKEETNLENVIIMEQYQYETNYKLDNNNDKKVILFLAIEKEKNILKINDKDITKVKYLPVKRAMNMLKRKDLIEILRKSFNDLQFLIKDNKKEGI</sequence>
<dbReference type="Gene3D" id="3.90.79.10">
    <property type="entry name" value="Nucleoside Triphosphate Pyrophosphohydrolase"/>
    <property type="match status" value="1"/>
</dbReference>
<dbReference type="InterPro" id="IPR015797">
    <property type="entry name" value="NUDIX_hydrolase-like_dom_sf"/>
</dbReference>
<dbReference type="InterPro" id="IPR020084">
    <property type="entry name" value="NUDIX_hydrolase_CS"/>
</dbReference>
<feature type="domain" description="Nudix hydrolase" evidence="2">
    <location>
        <begin position="1"/>
        <end position="130"/>
    </location>
</feature>
<evidence type="ECO:0000313" key="3">
    <source>
        <dbReference type="EMBL" id="WGI36742.1"/>
    </source>
</evidence>
<evidence type="ECO:0000256" key="1">
    <source>
        <dbReference type="ARBA" id="ARBA00022801"/>
    </source>
</evidence>
<dbReference type="PROSITE" id="PS00893">
    <property type="entry name" value="NUDIX_BOX"/>
    <property type="match status" value="1"/>
</dbReference>
<reference evidence="3" key="1">
    <citation type="submission" date="2023-04" db="EMBL/GenBank/DDBJ databases">
        <title>Completed genome of Mycoplasma lagogenitalium type strain 12MS.</title>
        <authorList>
            <person name="Spergser J."/>
        </authorList>
    </citation>
    <scope>NUCLEOTIDE SEQUENCE</scope>
    <source>
        <strain evidence="3">12MS</strain>
    </source>
</reference>
<dbReference type="InterPro" id="IPR051325">
    <property type="entry name" value="Nudix_hydrolase_domain"/>
</dbReference>
<dbReference type="PANTHER" id="PTHR21340">
    <property type="entry name" value="DIADENOSINE 5,5-P1,P4-TETRAPHOSPHATE PYROPHOSPHOHYDROLASE MUTT"/>
    <property type="match status" value="1"/>
</dbReference>
<keyword evidence="1" id="KW-0378">Hydrolase</keyword>
<dbReference type="InterPro" id="IPR000086">
    <property type="entry name" value="NUDIX_hydrolase_dom"/>
</dbReference>
<dbReference type="SUPFAM" id="SSF55811">
    <property type="entry name" value="Nudix"/>
    <property type="match status" value="1"/>
</dbReference>
<organism evidence="3 4">
    <name type="scientific">Mesomycoplasma lagogenitalium</name>
    <dbReference type="NCBI Taxonomy" id="171286"/>
    <lineage>
        <taxon>Bacteria</taxon>
        <taxon>Bacillati</taxon>
        <taxon>Mycoplasmatota</taxon>
        <taxon>Mycoplasmoidales</taxon>
        <taxon>Metamycoplasmataceae</taxon>
        <taxon>Mesomycoplasma</taxon>
    </lineage>
</organism>
<dbReference type="PANTHER" id="PTHR21340:SF0">
    <property type="entry name" value="BIS(5'-NUCLEOSYL)-TETRAPHOSPHATASE [ASYMMETRICAL]"/>
    <property type="match status" value="1"/>
</dbReference>
<accession>A0ABY8LU27</accession>
<dbReference type="Pfam" id="PF00293">
    <property type="entry name" value="NUDIX"/>
    <property type="match status" value="1"/>
</dbReference>
<dbReference type="PROSITE" id="PS51462">
    <property type="entry name" value="NUDIX"/>
    <property type="match status" value="1"/>
</dbReference>
<gene>
    <name evidence="3" type="ORF">QEG99_00430</name>
</gene>
<dbReference type="Proteomes" id="UP001179842">
    <property type="component" value="Chromosome"/>
</dbReference>
<name>A0ABY8LU27_9BACT</name>
<dbReference type="EMBL" id="CP122979">
    <property type="protein sequence ID" value="WGI36742.1"/>
    <property type="molecule type" value="Genomic_DNA"/>
</dbReference>